<dbReference type="PANTHER" id="PTHR30136:SF24">
    <property type="entry name" value="HTH-TYPE TRANSCRIPTIONAL REPRESSOR ALLR"/>
    <property type="match status" value="1"/>
</dbReference>
<dbReference type="Proteomes" id="UP000287439">
    <property type="component" value="Unassembled WGS sequence"/>
</dbReference>
<dbReference type="AlphaFoldDB" id="A0A430RJH9"/>
<proteinExistence type="predicted"/>
<accession>A0A430RJH9</accession>
<protein>
    <recommendedName>
        <fullName evidence="4">IclR-ED domain-containing protein</fullName>
    </recommendedName>
</protein>
<feature type="domain" description="IclR-ED" evidence="4">
    <location>
        <begin position="36"/>
        <end position="241"/>
    </location>
</feature>
<comment type="caution">
    <text evidence="6">The sequence shown here is derived from an EMBL/GenBank/DDBJ whole genome shotgun (WGS) entry which is preliminary data.</text>
</comment>
<dbReference type="SUPFAM" id="SSF55781">
    <property type="entry name" value="GAF domain-like"/>
    <property type="match status" value="1"/>
</dbReference>
<dbReference type="PANTHER" id="PTHR30136">
    <property type="entry name" value="HELIX-TURN-HELIX TRANSCRIPTIONAL REGULATOR, ICLR FAMILY"/>
    <property type="match status" value="1"/>
</dbReference>
<dbReference type="Gene3D" id="3.30.450.40">
    <property type="match status" value="1"/>
</dbReference>
<dbReference type="InterPro" id="IPR036390">
    <property type="entry name" value="WH_DNA-bd_sf"/>
</dbReference>
<dbReference type="SUPFAM" id="SSF46785">
    <property type="entry name" value="Winged helix' DNA-binding domain"/>
    <property type="match status" value="1"/>
</dbReference>
<dbReference type="Pfam" id="PF01614">
    <property type="entry name" value="IclR_C"/>
    <property type="match status" value="1"/>
</dbReference>
<evidence type="ECO:0000259" key="4">
    <source>
        <dbReference type="PROSITE" id="PS51078"/>
    </source>
</evidence>
<reference evidence="7 8" key="1">
    <citation type="journal article" date="2019" name="Extremophiles">
        <title>Biogeography of thermophiles and predominance of Thermus scotoductus in domestic water heaters.</title>
        <authorList>
            <person name="Wilpiszeski R.L."/>
            <person name="Zhang Z."/>
            <person name="House C.H."/>
        </authorList>
    </citation>
    <scope>NUCLEOTIDE SEQUENCE [LARGE SCALE GENOMIC DNA]</scope>
    <source>
        <strain evidence="6 7">28_S28</strain>
        <strain evidence="5 8">38_S38</strain>
    </source>
</reference>
<dbReference type="GO" id="GO:0003700">
    <property type="term" value="F:DNA-binding transcription factor activity"/>
    <property type="evidence" value="ECO:0007669"/>
    <property type="project" value="TreeGrafter"/>
</dbReference>
<dbReference type="InterPro" id="IPR036388">
    <property type="entry name" value="WH-like_DNA-bd_sf"/>
</dbReference>
<dbReference type="GO" id="GO:0003677">
    <property type="term" value="F:DNA binding"/>
    <property type="evidence" value="ECO:0007669"/>
    <property type="project" value="UniProtKB-KW"/>
</dbReference>
<evidence type="ECO:0000313" key="8">
    <source>
        <dbReference type="Proteomes" id="UP000288082"/>
    </source>
</evidence>
<dbReference type="EMBL" id="PELV01000389">
    <property type="protein sequence ID" value="RTH15179.1"/>
    <property type="molecule type" value="Genomic_DNA"/>
</dbReference>
<keyword evidence="2" id="KW-0238">DNA-binding</keyword>
<keyword evidence="3" id="KW-0804">Transcription</keyword>
<evidence type="ECO:0000313" key="6">
    <source>
        <dbReference type="EMBL" id="RTH15179.1"/>
    </source>
</evidence>
<keyword evidence="1" id="KW-0805">Transcription regulation</keyword>
<gene>
    <name evidence="6" type="ORF">CSW41_11065</name>
    <name evidence="5" type="ORF">CSW50_00640</name>
</gene>
<name>A0A430RJH9_THESC</name>
<sequence length="241" mass="26659">MEAEVARGRTLSTAQEVLRVLRFLYEHPEGLTAKEVALKLGKSLYTAYYLLNSLRQEDFALRLEGGVYVPKTPLLSNQISELKNVAREANLLSKCRSYVVSLRGQAICLEATFGHQGQVGPTGLNRRLNRAAHALAVGKAVVAFIGSSVKELLPHPLPRFTPNTLSWNELYDELERIRSEGVAFDVEEYQQGVCCVAIPIQANNGAILALGLALPSGRFLAEGDKLADWLRRQIPKEVRYA</sequence>
<dbReference type="Gene3D" id="1.10.10.10">
    <property type="entry name" value="Winged helix-like DNA-binding domain superfamily/Winged helix DNA-binding domain"/>
    <property type="match status" value="1"/>
</dbReference>
<evidence type="ECO:0000256" key="1">
    <source>
        <dbReference type="ARBA" id="ARBA00023015"/>
    </source>
</evidence>
<organism evidence="6 7">
    <name type="scientific">Thermus scotoductus</name>
    <dbReference type="NCBI Taxonomy" id="37636"/>
    <lineage>
        <taxon>Bacteria</taxon>
        <taxon>Thermotogati</taxon>
        <taxon>Deinococcota</taxon>
        <taxon>Deinococci</taxon>
        <taxon>Thermales</taxon>
        <taxon>Thermaceae</taxon>
        <taxon>Thermus</taxon>
    </lineage>
</organism>
<dbReference type="EMBL" id="PELM01000012">
    <property type="protein sequence ID" value="RTH05279.1"/>
    <property type="molecule type" value="Genomic_DNA"/>
</dbReference>
<dbReference type="PROSITE" id="PS51078">
    <property type="entry name" value="ICLR_ED"/>
    <property type="match status" value="1"/>
</dbReference>
<dbReference type="GO" id="GO:0045892">
    <property type="term" value="P:negative regulation of DNA-templated transcription"/>
    <property type="evidence" value="ECO:0007669"/>
    <property type="project" value="TreeGrafter"/>
</dbReference>
<evidence type="ECO:0000313" key="7">
    <source>
        <dbReference type="Proteomes" id="UP000287439"/>
    </source>
</evidence>
<dbReference type="InterPro" id="IPR029016">
    <property type="entry name" value="GAF-like_dom_sf"/>
</dbReference>
<dbReference type="InterPro" id="IPR014757">
    <property type="entry name" value="Tscrpt_reg_IclR_C"/>
</dbReference>
<dbReference type="InterPro" id="IPR005471">
    <property type="entry name" value="Tscrpt_reg_IclR_N"/>
</dbReference>
<dbReference type="Pfam" id="PF09339">
    <property type="entry name" value="HTH_IclR"/>
    <property type="match status" value="1"/>
</dbReference>
<evidence type="ECO:0000256" key="3">
    <source>
        <dbReference type="ARBA" id="ARBA00023163"/>
    </source>
</evidence>
<evidence type="ECO:0000313" key="5">
    <source>
        <dbReference type="EMBL" id="RTH05279.1"/>
    </source>
</evidence>
<dbReference type="InterPro" id="IPR050707">
    <property type="entry name" value="HTH_MetabolicPath_Reg"/>
</dbReference>
<dbReference type="Proteomes" id="UP000288082">
    <property type="component" value="Unassembled WGS sequence"/>
</dbReference>
<evidence type="ECO:0000256" key="2">
    <source>
        <dbReference type="ARBA" id="ARBA00023125"/>
    </source>
</evidence>